<evidence type="ECO:0000256" key="1">
    <source>
        <dbReference type="SAM" id="Phobius"/>
    </source>
</evidence>
<dbReference type="RefSeq" id="WP_305472688.1">
    <property type="nucleotide sequence ID" value="NZ_JAUYVT010000015.1"/>
</dbReference>
<keyword evidence="1" id="KW-0472">Membrane</keyword>
<dbReference type="Proteomes" id="UP001177212">
    <property type="component" value="Unassembled WGS sequence"/>
</dbReference>
<feature type="transmembrane region" description="Helical" evidence="1">
    <location>
        <begin position="41"/>
        <end position="62"/>
    </location>
</feature>
<name>A0ABT9FGN9_9GAMM</name>
<dbReference type="EMBL" id="JAUYVT010000015">
    <property type="protein sequence ID" value="MDP2565950.1"/>
    <property type="molecule type" value="Genomic_DNA"/>
</dbReference>
<keyword evidence="1" id="KW-0812">Transmembrane</keyword>
<protein>
    <recommendedName>
        <fullName evidence="4">Membrane protein triplicated sequence</fullName>
    </recommendedName>
</protein>
<evidence type="ECO:0000313" key="2">
    <source>
        <dbReference type="EMBL" id="MDP2565950.1"/>
    </source>
</evidence>
<evidence type="ECO:0000313" key="3">
    <source>
        <dbReference type="Proteomes" id="UP001177212"/>
    </source>
</evidence>
<feature type="transmembrane region" description="Helical" evidence="1">
    <location>
        <begin position="97"/>
        <end position="121"/>
    </location>
</feature>
<proteinExistence type="predicted"/>
<organism evidence="2 3">
    <name type="scientific">Pseudoalteromonas marina</name>
    <dbReference type="NCBI Taxonomy" id="267375"/>
    <lineage>
        <taxon>Bacteria</taxon>
        <taxon>Pseudomonadati</taxon>
        <taxon>Pseudomonadota</taxon>
        <taxon>Gammaproteobacteria</taxon>
        <taxon>Alteromonadales</taxon>
        <taxon>Pseudoalteromonadaceae</taxon>
        <taxon>Pseudoalteromonas</taxon>
    </lineage>
</organism>
<feature type="transmembrane region" description="Helical" evidence="1">
    <location>
        <begin position="127"/>
        <end position="150"/>
    </location>
</feature>
<reference evidence="2" key="1">
    <citation type="submission" date="2023-07" db="EMBL/GenBank/DDBJ databases">
        <title>Genome content predicts the carbon catabolic preferences of heterotrophic bacteria.</title>
        <authorList>
            <person name="Gralka M."/>
        </authorList>
    </citation>
    <scope>NUCLEOTIDE SEQUENCE</scope>
    <source>
        <strain evidence="2">4G09</strain>
    </source>
</reference>
<feature type="transmembrane region" description="Helical" evidence="1">
    <location>
        <begin position="68"/>
        <end position="90"/>
    </location>
</feature>
<sequence length="177" mass="20577">MLLQDLFGLFSLSAFFMWGFLMAFFFNAFVYSLGVKRGTTLLLSSFVMMCSYTLSDYFFTWLSLKNSLYLNFALYDIATITALLCLYKIVKKTTQSFLYLIIGLSINTVFFALMHIDIYIYENKQHWWLWEAFLYTVNLVDITMIVALIVDRDILGLHKLKNAIRTLLNPSANSKVP</sequence>
<evidence type="ECO:0008006" key="4">
    <source>
        <dbReference type="Google" id="ProtNLM"/>
    </source>
</evidence>
<feature type="transmembrane region" description="Helical" evidence="1">
    <location>
        <begin position="6"/>
        <end position="29"/>
    </location>
</feature>
<gene>
    <name evidence="2" type="ORF">Q8W34_14985</name>
</gene>
<comment type="caution">
    <text evidence="2">The sequence shown here is derived from an EMBL/GenBank/DDBJ whole genome shotgun (WGS) entry which is preliminary data.</text>
</comment>
<keyword evidence="1" id="KW-1133">Transmembrane helix</keyword>
<accession>A0ABT9FGN9</accession>
<keyword evidence="3" id="KW-1185">Reference proteome</keyword>